<keyword evidence="3" id="KW-0998">Cell outer membrane</keyword>
<dbReference type="InterPro" id="IPR006664">
    <property type="entry name" value="OMP_bac"/>
</dbReference>
<dbReference type="Gene3D" id="3.30.1330.60">
    <property type="entry name" value="OmpA-like domain"/>
    <property type="match status" value="1"/>
</dbReference>
<dbReference type="Pfam" id="PF00691">
    <property type="entry name" value="OmpA"/>
    <property type="match status" value="1"/>
</dbReference>
<evidence type="ECO:0000313" key="8">
    <source>
        <dbReference type="EMBL" id="MBJ7552487.1"/>
    </source>
</evidence>
<evidence type="ECO:0000259" key="7">
    <source>
        <dbReference type="PROSITE" id="PS51123"/>
    </source>
</evidence>
<sequence>MTFSYIAKNGLLLAGLLSTSLCIASEPLYDSTALPANIADDDKDGVINVRDFCSDTALGAKVDNDGCPTQSTHLQSINLEVLFDTGKYDVKPIYYPEIQKLADFMAANPNTTVIIEGHTDSVGDDKDNIELSRNRANAIALVVIRQFGISRDRIRGIGYGESRPIATNDTAQGREQNRRVVAEIYSEQTTQAKRWNIYSVDKITSSPELSTSTNLQFGDDSSVSAPGW</sequence>
<dbReference type="PANTHER" id="PTHR30329">
    <property type="entry name" value="STATOR ELEMENT OF FLAGELLAR MOTOR COMPLEX"/>
    <property type="match status" value="1"/>
</dbReference>
<dbReference type="SUPFAM" id="SSF103088">
    <property type="entry name" value="OmpA-like"/>
    <property type="match status" value="1"/>
</dbReference>
<proteinExistence type="predicted"/>
<dbReference type="EMBL" id="JAEMUH010000021">
    <property type="protein sequence ID" value="MBJ7552487.1"/>
    <property type="molecule type" value="Genomic_DNA"/>
</dbReference>
<keyword evidence="9" id="KW-1185">Reference proteome</keyword>
<evidence type="ECO:0000256" key="3">
    <source>
        <dbReference type="ARBA" id="ARBA00023237"/>
    </source>
</evidence>
<feature type="chain" id="PRO_5045047800" evidence="6">
    <location>
        <begin position="25"/>
        <end position="228"/>
    </location>
</feature>
<keyword evidence="2 4" id="KW-0472">Membrane</keyword>
<keyword evidence="6" id="KW-0732">Signal</keyword>
<feature type="signal peptide" evidence="6">
    <location>
        <begin position="1"/>
        <end position="24"/>
    </location>
</feature>
<evidence type="ECO:0000256" key="4">
    <source>
        <dbReference type="PROSITE-ProRule" id="PRU00473"/>
    </source>
</evidence>
<dbReference type="InterPro" id="IPR036737">
    <property type="entry name" value="OmpA-like_sf"/>
</dbReference>
<dbReference type="PANTHER" id="PTHR30329:SF21">
    <property type="entry name" value="LIPOPROTEIN YIAD-RELATED"/>
    <property type="match status" value="1"/>
</dbReference>
<reference evidence="8 9" key="1">
    <citation type="submission" date="2020-12" db="EMBL/GenBank/DDBJ databases">
        <title>Comparative genome analysis of fungal antagonists Marinomonas ostreistagni 398 and M. spartinae 468.</title>
        <authorList>
            <person name="Fields J.L."/>
            <person name="Mavrodi O.V."/>
            <person name="Biber P.D."/>
            <person name="Indest K.J."/>
            <person name="Mavrodi D.V."/>
        </authorList>
    </citation>
    <scope>NUCLEOTIDE SEQUENCE [LARGE SCALE GENOMIC DNA]</scope>
    <source>
        <strain evidence="8 9">USM7</strain>
    </source>
</reference>
<evidence type="ECO:0000313" key="9">
    <source>
        <dbReference type="Proteomes" id="UP000598488"/>
    </source>
</evidence>
<organism evidence="8 9">
    <name type="scientific">Marinomonas ostreistagni</name>
    <dbReference type="NCBI Taxonomy" id="359209"/>
    <lineage>
        <taxon>Bacteria</taxon>
        <taxon>Pseudomonadati</taxon>
        <taxon>Pseudomonadota</taxon>
        <taxon>Gammaproteobacteria</taxon>
        <taxon>Oceanospirillales</taxon>
        <taxon>Oceanospirillaceae</taxon>
        <taxon>Marinomonas</taxon>
    </lineage>
</organism>
<dbReference type="PRINTS" id="PR01021">
    <property type="entry name" value="OMPADOMAIN"/>
</dbReference>
<name>A0ABS0ZFT3_9GAMM</name>
<comment type="caution">
    <text evidence="8">The sequence shown here is derived from an EMBL/GenBank/DDBJ whole genome shotgun (WGS) entry which is preliminary data.</text>
</comment>
<evidence type="ECO:0000256" key="1">
    <source>
        <dbReference type="ARBA" id="ARBA00004442"/>
    </source>
</evidence>
<dbReference type="RefSeq" id="WP_199464031.1">
    <property type="nucleotide sequence ID" value="NZ_JAEMUH010000021.1"/>
</dbReference>
<evidence type="ECO:0000256" key="6">
    <source>
        <dbReference type="SAM" id="SignalP"/>
    </source>
</evidence>
<feature type="region of interest" description="Disordered" evidence="5">
    <location>
        <begin position="209"/>
        <end position="228"/>
    </location>
</feature>
<dbReference type="InterPro" id="IPR050330">
    <property type="entry name" value="Bact_OuterMem_StrucFunc"/>
</dbReference>
<dbReference type="Proteomes" id="UP000598488">
    <property type="component" value="Unassembled WGS sequence"/>
</dbReference>
<dbReference type="CDD" id="cd07185">
    <property type="entry name" value="OmpA_C-like"/>
    <property type="match status" value="1"/>
</dbReference>
<gene>
    <name evidence="8" type="ORF">JHD44_17535</name>
</gene>
<feature type="domain" description="OmpA-like" evidence="7">
    <location>
        <begin position="70"/>
        <end position="188"/>
    </location>
</feature>
<evidence type="ECO:0000256" key="2">
    <source>
        <dbReference type="ARBA" id="ARBA00023136"/>
    </source>
</evidence>
<dbReference type="InterPro" id="IPR006665">
    <property type="entry name" value="OmpA-like"/>
</dbReference>
<dbReference type="PROSITE" id="PS51123">
    <property type="entry name" value="OMPA_2"/>
    <property type="match status" value="1"/>
</dbReference>
<evidence type="ECO:0000256" key="5">
    <source>
        <dbReference type="SAM" id="MobiDB-lite"/>
    </source>
</evidence>
<comment type="subcellular location">
    <subcellularLocation>
        <location evidence="1">Cell outer membrane</location>
    </subcellularLocation>
</comment>
<dbReference type="PRINTS" id="PR01023">
    <property type="entry name" value="NAFLGMOTY"/>
</dbReference>
<protein>
    <submittedName>
        <fullName evidence="8">OmpA family protein</fullName>
    </submittedName>
</protein>
<accession>A0ABS0ZFT3</accession>